<dbReference type="OrthoDB" id="582882at2"/>
<dbReference type="Proteomes" id="UP000010471">
    <property type="component" value="Plasmid pMIC7113.06"/>
</dbReference>
<dbReference type="EMBL" id="CP003636">
    <property type="protein sequence ID" value="AFZ22342.1"/>
    <property type="molecule type" value="Genomic_DNA"/>
</dbReference>
<feature type="transmembrane region" description="Helical" evidence="1">
    <location>
        <begin position="12"/>
        <end position="32"/>
    </location>
</feature>
<reference evidence="2 3" key="1">
    <citation type="submission" date="2012-06" db="EMBL/GenBank/DDBJ databases">
        <title>Finished plasmid 6 of genome of Microcoleus sp. PCC 7113.</title>
        <authorList>
            <consortium name="US DOE Joint Genome Institute"/>
            <person name="Gugger M."/>
            <person name="Coursin T."/>
            <person name="Rippka R."/>
            <person name="Tandeau De Marsac N."/>
            <person name="Huntemann M."/>
            <person name="Wei C.-L."/>
            <person name="Han J."/>
            <person name="Detter J.C."/>
            <person name="Han C."/>
            <person name="Tapia R."/>
            <person name="Chen A."/>
            <person name="Kyrpides N."/>
            <person name="Mavromatis K."/>
            <person name="Markowitz V."/>
            <person name="Szeto E."/>
            <person name="Ivanova N."/>
            <person name="Pagani I."/>
            <person name="Pati A."/>
            <person name="Goodwin L."/>
            <person name="Nordberg H.P."/>
            <person name="Cantor M.N."/>
            <person name="Hua S.X."/>
            <person name="Woyke T."/>
            <person name="Kerfeld C.A."/>
        </authorList>
    </citation>
    <scope>NUCLEOTIDE SEQUENCE [LARGE SCALE GENOMIC DNA]</scope>
    <source>
        <strain evidence="2 3">PCC 7113</strain>
        <plasmid evidence="2 3">pMIC7113.06</plasmid>
    </source>
</reference>
<keyword evidence="1" id="KW-1133">Transmembrane helix</keyword>
<proteinExistence type="predicted"/>
<keyword evidence="1" id="KW-0472">Membrane</keyword>
<evidence type="ECO:0000313" key="2">
    <source>
        <dbReference type="EMBL" id="AFZ22342.1"/>
    </source>
</evidence>
<dbReference type="HOGENOM" id="CLU_1303726_0_0_3"/>
<accession>K9WS04</accession>
<geneLocation type="plasmid" evidence="2 3">
    <name>pMIC7113.06</name>
</geneLocation>
<sequence>MNPQNQNNSFRFKRGILALTLGVNLVSISFFFEMNQKAAWAKSETNSYLNINSHQLGGSRTNNNWDSTLIAQDGLIQVPEDRRYINQNFSQRLFWNIPWWGHACGYYSLDDYCGYRRRHLFKDAILITEAASTEYSRATLEFKNPVSLSQALPYARIISRGDMRLNRATSRTAEKIVYDETDPEFNAGSIAELYLTSSKQVSKIVYTATTP</sequence>
<evidence type="ECO:0000256" key="1">
    <source>
        <dbReference type="SAM" id="Phobius"/>
    </source>
</evidence>
<keyword evidence="1" id="KW-0812">Transmembrane</keyword>
<name>K9WS04_9CYAN</name>
<protein>
    <submittedName>
        <fullName evidence="2">Uncharacterized protein</fullName>
    </submittedName>
</protein>
<dbReference type="KEGG" id="mic:Mic7113_6781"/>
<keyword evidence="2" id="KW-0614">Plasmid</keyword>
<dbReference type="RefSeq" id="WP_015186350.1">
    <property type="nucleotide sequence ID" value="NC_019742.1"/>
</dbReference>
<evidence type="ECO:0000313" key="3">
    <source>
        <dbReference type="Proteomes" id="UP000010471"/>
    </source>
</evidence>
<gene>
    <name evidence="2" type="ORF">Mic7113_6781</name>
</gene>
<organism evidence="2 3">
    <name type="scientific">Allocoleopsis franciscana PCC 7113</name>
    <dbReference type="NCBI Taxonomy" id="1173027"/>
    <lineage>
        <taxon>Bacteria</taxon>
        <taxon>Bacillati</taxon>
        <taxon>Cyanobacteriota</taxon>
        <taxon>Cyanophyceae</taxon>
        <taxon>Coleofasciculales</taxon>
        <taxon>Coleofasciculaceae</taxon>
        <taxon>Allocoleopsis</taxon>
        <taxon>Allocoleopsis franciscana</taxon>
    </lineage>
</organism>
<dbReference type="AlphaFoldDB" id="K9WS04"/>
<keyword evidence="3" id="KW-1185">Reference proteome</keyword>